<dbReference type="EMBL" id="MLJW01000085">
    <property type="protein sequence ID" value="OIR01283.1"/>
    <property type="molecule type" value="Genomic_DNA"/>
</dbReference>
<proteinExistence type="predicted"/>
<protein>
    <submittedName>
        <fullName evidence="1">Uncharacterized protein</fullName>
    </submittedName>
</protein>
<evidence type="ECO:0000313" key="1">
    <source>
        <dbReference type="EMBL" id="OIR01283.1"/>
    </source>
</evidence>
<name>A0A1J5S000_9ZZZZ</name>
<comment type="caution">
    <text evidence="1">The sequence shown here is derived from an EMBL/GenBank/DDBJ whole genome shotgun (WGS) entry which is preliminary data.</text>
</comment>
<accession>A0A1J5S000</accession>
<dbReference type="AlphaFoldDB" id="A0A1J5S000"/>
<sequence length="115" mass="13188">MKTLFLIMIIISGCNVFQQHNMEGVYVNKAESEYSIAEDTIILRGANAGRFNIIRKIGFQRKKDGILFPKEYKTEYSGGIYDPLHQIIHENKKGLVVICDAEIIQINNTTFHKIQ</sequence>
<gene>
    <name evidence="1" type="ORF">GALL_165710</name>
</gene>
<reference evidence="1" key="1">
    <citation type="submission" date="2016-10" db="EMBL/GenBank/DDBJ databases">
        <title>Sequence of Gallionella enrichment culture.</title>
        <authorList>
            <person name="Poehlein A."/>
            <person name="Muehling M."/>
            <person name="Daniel R."/>
        </authorList>
    </citation>
    <scope>NUCLEOTIDE SEQUENCE</scope>
</reference>
<organism evidence="1">
    <name type="scientific">mine drainage metagenome</name>
    <dbReference type="NCBI Taxonomy" id="410659"/>
    <lineage>
        <taxon>unclassified sequences</taxon>
        <taxon>metagenomes</taxon>
        <taxon>ecological metagenomes</taxon>
    </lineage>
</organism>